<gene>
    <name evidence="2" type="ORF">Aru02nite_41150</name>
</gene>
<evidence type="ECO:0000256" key="1">
    <source>
        <dbReference type="SAM" id="Phobius"/>
    </source>
</evidence>
<sequence length="67" mass="6358">MAVGGGVALGIGLAALGFVVAALVGGAPGTVAGYVCFGLVALVFGGSGVAMLAGSRVMPPDWPPRDD</sequence>
<dbReference type="EMBL" id="BOMB01000023">
    <property type="protein sequence ID" value="GID13226.1"/>
    <property type="molecule type" value="Genomic_DNA"/>
</dbReference>
<keyword evidence="3" id="KW-1185">Reference proteome</keyword>
<organism evidence="2 3">
    <name type="scientific">Actinocatenispora rupis</name>
    <dbReference type="NCBI Taxonomy" id="519421"/>
    <lineage>
        <taxon>Bacteria</taxon>
        <taxon>Bacillati</taxon>
        <taxon>Actinomycetota</taxon>
        <taxon>Actinomycetes</taxon>
        <taxon>Micromonosporales</taxon>
        <taxon>Micromonosporaceae</taxon>
        <taxon>Actinocatenispora</taxon>
    </lineage>
</organism>
<evidence type="ECO:0000313" key="3">
    <source>
        <dbReference type="Proteomes" id="UP000612808"/>
    </source>
</evidence>
<accession>A0A8J3IZZ0</accession>
<reference evidence="2" key="1">
    <citation type="submission" date="2021-01" db="EMBL/GenBank/DDBJ databases">
        <title>Whole genome shotgun sequence of Actinocatenispora rupis NBRC 107355.</title>
        <authorList>
            <person name="Komaki H."/>
            <person name="Tamura T."/>
        </authorList>
    </citation>
    <scope>NUCLEOTIDE SEQUENCE</scope>
    <source>
        <strain evidence="2">NBRC 107355</strain>
    </source>
</reference>
<keyword evidence="1" id="KW-1133">Transmembrane helix</keyword>
<name>A0A8J3IZZ0_9ACTN</name>
<keyword evidence="1" id="KW-0472">Membrane</keyword>
<proteinExistence type="predicted"/>
<evidence type="ECO:0000313" key="2">
    <source>
        <dbReference type="EMBL" id="GID13226.1"/>
    </source>
</evidence>
<comment type="caution">
    <text evidence="2">The sequence shown here is derived from an EMBL/GenBank/DDBJ whole genome shotgun (WGS) entry which is preliminary data.</text>
</comment>
<protein>
    <submittedName>
        <fullName evidence="2">Uncharacterized protein</fullName>
    </submittedName>
</protein>
<dbReference type="AlphaFoldDB" id="A0A8J3IZZ0"/>
<dbReference type="Proteomes" id="UP000612808">
    <property type="component" value="Unassembled WGS sequence"/>
</dbReference>
<keyword evidence="1" id="KW-0812">Transmembrane</keyword>
<feature type="transmembrane region" description="Helical" evidence="1">
    <location>
        <begin position="31"/>
        <end position="53"/>
    </location>
</feature>